<dbReference type="EMBL" id="JAAMPC010000005">
    <property type="protein sequence ID" value="KAG2313151.1"/>
    <property type="molecule type" value="Genomic_DNA"/>
</dbReference>
<dbReference type="Gene3D" id="3.40.850.10">
    <property type="entry name" value="Kinesin motor domain"/>
    <property type="match status" value="1"/>
</dbReference>
<dbReference type="InterPro" id="IPR056794">
    <property type="entry name" value="PATL1-6_C_GOLD"/>
</dbReference>
<name>A0A8X7VKW4_BRACI</name>
<accession>A0A8X7VKW4</accession>
<evidence type="ECO:0000313" key="4">
    <source>
        <dbReference type="Proteomes" id="UP000886595"/>
    </source>
</evidence>
<dbReference type="Pfam" id="PF25099">
    <property type="entry name" value="GOLD_PATL1_C"/>
    <property type="match status" value="1"/>
</dbReference>
<evidence type="ECO:0000313" key="3">
    <source>
        <dbReference type="EMBL" id="KAG2313151.1"/>
    </source>
</evidence>
<comment type="caution">
    <text evidence="3">The sequence shown here is derived from an EMBL/GenBank/DDBJ whole genome shotgun (WGS) entry which is preliminary data.</text>
</comment>
<feature type="region of interest" description="Disordered" evidence="1">
    <location>
        <begin position="67"/>
        <end position="88"/>
    </location>
</feature>
<protein>
    <recommendedName>
        <fullName evidence="2">Patellin-1-6 C-terminal GOLD domain-containing protein</fullName>
    </recommendedName>
</protein>
<evidence type="ECO:0000256" key="1">
    <source>
        <dbReference type="SAM" id="MobiDB-lite"/>
    </source>
</evidence>
<organism evidence="3 4">
    <name type="scientific">Brassica carinata</name>
    <name type="common">Ethiopian mustard</name>
    <name type="synonym">Abyssinian cabbage</name>
    <dbReference type="NCBI Taxonomy" id="52824"/>
    <lineage>
        <taxon>Eukaryota</taxon>
        <taxon>Viridiplantae</taxon>
        <taxon>Streptophyta</taxon>
        <taxon>Embryophyta</taxon>
        <taxon>Tracheophyta</taxon>
        <taxon>Spermatophyta</taxon>
        <taxon>Magnoliopsida</taxon>
        <taxon>eudicotyledons</taxon>
        <taxon>Gunneridae</taxon>
        <taxon>Pentapetalae</taxon>
        <taxon>rosids</taxon>
        <taxon>malvids</taxon>
        <taxon>Brassicales</taxon>
        <taxon>Brassicaceae</taxon>
        <taxon>Brassiceae</taxon>
        <taxon>Brassica</taxon>
    </lineage>
</organism>
<evidence type="ECO:0000259" key="2">
    <source>
        <dbReference type="Pfam" id="PF25099"/>
    </source>
</evidence>
<dbReference type="AlphaFoldDB" id="A0A8X7VKW4"/>
<dbReference type="Proteomes" id="UP000886595">
    <property type="component" value="Unassembled WGS sequence"/>
</dbReference>
<sequence>MRGSSGITRFTWGLRDLLVSQGTQPIGPIPPRCKGEIDIENLVTLKVSDFDQVFKLYKIGCRDRATASTNSNSASRADHTDAASSSPTPTINCSLLVTALSSTILIFRATLVCFTDLSLMITTTTLQDFLEIRVIGCEVSYKAEFMPEEKDAYRLVVQKPRKMKPADELMCLYM</sequence>
<proteinExistence type="predicted"/>
<dbReference type="InterPro" id="IPR036961">
    <property type="entry name" value="Kinesin_motor_dom_sf"/>
</dbReference>
<keyword evidence="4" id="KW-1185">Reference proteome</keyword>
<gene>
    <name evidence="3" type="ORF">Bca52824_024708</name>
</gene>
<reference evidence="3 4" key="1">
    <citation type="submission" date="2020-02" db="EMBL/GenBank/DDBJ databases">
        <authorList>
            <person name="Ma Q."/>
            <person name="Huang Y."/>
            <person name="Song X."/>
            <person name="Pei D."/>
        </authorList>
    </citation>
    <scope>NUCLEOTIDE SEQUENCE [LARGE SCALE GENOMIC DNA]</scope>
    <source>
        <strain evidence="3">Sxm20200214</strain>
        <tissue evidence="3">Leaf</tissue>
    </source>
</reference>
<feature type="domain" description="Patellin-1-6 C-terminal GOLD" evidence="2">
    <location>
        <begin position="129"/>
        <end position="169"/>
    </location>
</feature>